<comment type="caution">
    <text evidence="2">The sequence shown here is derived from an EMBL/GenBank/DDBJ whole genome shotgun (WGS) entry which is preliminary data.</text>
</comment>
<dbReference type="PANTHER" id="PTHR24159">
    <property type="match status" value="1"/>
</dbReference>
<reference evidence="2 3" key="1">
    <citation type="submission" date="2024-04" db="EMBL/GenBank/DDBJ databases">
        <title>Tritrichomonas musculus Genome.</title>
        <authorList>
            <person name="Alves-Ferreira E."/>
            <person name="Grigg M."/>
            <person name="Lorenzi H."/>
            <person name="Galac M."/>
        </authorList>
    </citation>
    <scope>NUCLEOTIDE SEQUENCE [LARGE SCALE GENOMIC DNA]</scope>
    <source>
        <strain evidence="2 3">EAF2021</strain>
    </source>
</reference>
<keyword evidence="3" id="KW-1185">Reference proteome</keyword>
<evidence type="ECO:0000259" key="1">
    <source>
        <dbReference type="Pfam" id="PF11929"/>
    </source>
</evidence>
<name>A0ABR2L578_9EUKA</name>
<dbReference type="Pfam" id="PF11929">
    <property type="entry name" value="DUF3447"/>
    <property type="match status" value="1"/>
</dbReference>
<organism evidence="2 3">
    <name type="scientific">Tritrichomonas musculus</name>
    <dbReference type="NCBI Taxonomy" id="1915356"/>
    <lineage>
        <taxon>Eukaryota</taxon>
        <taxon>Metamonada</taxon>
        <taxon>Parabasalia</taxon>
        <taxon>Tritrichomonadida</taxon>
        <taxon>Tritrichomonadidae</taxon>
        <taxon>Tritrichomonas</taxon>
    </lineage>
</organism>
<dbReference type="InterPro" id="IPR020683">
    <property type="entry name" value="DUF3447"/>
</dbReference>
<dbReference type="InterPro" id="IPR036770">
    <property type="entry name" value="Ankyrin_rpt-contain_sf"/>
</dbReference>
<evidence type="ECO:0000313" key="2">
    <source>
        <dbReference type="EMBL" id="KAK8898514.1"/>
    </source>
</evidence>
<dbReference type="InterPro" id="IPR002110">
    <property type="entry name" value="Ankyrin_rpt"/>
</dbReference>
<proteinExistence type="predicted"/>
<dbReference type="Pfam" id="PF12796">
    <property type="entry name" value="Ank_2"/>
    <property type="match status" value="1"/>
</dbReference>
<dbReference type="SUPFAM" id="SSF48403">
    <property type="entry name" value="Ankyrin repeat"/>
    <property type="match status" value="1"/>
</dbReference>
<dbReference type="Gene3D" id="1.25.40.20">
    <property type="entry name" value="Ankyrin repeat-containing domain"/>
    <property type="match status" value="1"/>
</dbReference>
<dbReference type="PANTHER" id="PTHR24159:SF5">
    <property type="entry name" value="ANK_REP_REGION DOMAIN-CONTAINING PROTEIN"/>
    <property type="match status" value="1"/>
</dbReference>
<dbReference type="SMART" id="SM00248">
    <property type="entry name" value="ANK"/>
    <property type="match status" value="4"/>
</dbReference>
<accession>A0ABR2L578</accession>
<protein>
    <recommendedName>
        <fullName evidence="1">DUF3447 domain-containing protein</fullName>
    </recommendedName>
</protein>
<dbReference type="Proteomes" id="UP001470230">
    <property type="component" value="Unassembled WGS sequence"/>
</dbReference>
<dbReference type="EMBL" id="JAPFFF010000001">
    <property type="protein sequence ID" value="KAK8898514.1"/>
    <property type="molecule type" value="Genomic_DNA"/>
</dbReference>
<sequence>MSFKKLVNDAEIEFEEIINLQEQLYSLDSTNFDSVHKSILESKFLSNRESLSILLRCIDGSFDARPLSFSFYLEIIKSISDQIRSTFTSYELFTDLIKNNYLKFKLYELGFIDLSTVLFHLKKKSNDLNLFFIFAFEVKKNDIGLYSSYTAQSSSFREFLATVTPEEHEILRSKGLNQAREALLIRSNDASGFQSYQNLNNLSIDLKIKSNYENRQFSEETLSLIEYAALFGAVDVFKFLLLKNASLSTNLPKYAVTGGNYEIIHILEQNGIKFNNEESLNAAIKYHRNELVQYIRESLEIEYSIESLKTSLTFYNLSIFFDILKGYNEVPVFQKPKMNLISYAVQCGYIDVVKTFSKLIENSEEINRLVSMAVNHRRFDVFKFLHTKLSGDGNVKPNNSELLLTAASIGHITIFKYLLNLVDQNCFEILNAEKNSALNLAASYGELENVKFIVSLGPTAAQLNNRNVYGVFFQFFANL</sequence>
<evidence type="ECO:0000313" key="3">
    <source>
        <dbReference type="Proteomes" id="UP001470230"/>
    </source>
</evidence>
<feature type="domain" description="DUF3447" evidence="1">
    <location>
        <begin position="249"/>
        <end position="321"/>
    </location>
</feature>
<gene>
    <name evidence="2" type="ORF">M9Y10_000805</name>
</gene>